<keyword evidence="3 6" id="KW-1133">Transmembrane helix</keyword>
<feature type="transmembrane region" description="Helical" evidence="6">
    <location>
        <begin position="160"/>
        <end position="189"/>
    </location>
</feature>
<reference evidence="7 8" key="1">
    <citation type="submission" date="2016-07" db="EMBL/GenBank/DDBJ databases">
        <title>Pervasive Adenine N6-methylation of Active Genes in Fungi.</title>
        <authorList>
            <consortium name="DOE Joint Genome Institute"/>
            <person name="Mondo S.J."/>
            <person name="Dannebaum R.O."/>
            <person name="Kuo R.C."/>
            <person name="Labutti K."/>
            <person name="Haridas S."/>
            <person name="Kuo A."/>
            <person name="Salamov A."/>
            <person name="Ahrendt S.R."/>
            <person name="Lipzen A."/>
            <person name="Sullivan W."/>
            <person name="Andreopoulos W.B."/>
            <person name="Clum A."/>
            <person name="Lindquist E."/>
            <person name="Daum C."/>
            <person name="Ramamoorthy G.K."/>
            <person name="Gryganskyi A."/>
            <person name="Culley D."/>
            <person name="Magnuson J.K."/>
            <person name="James T.Y."/>
            <person name="O'Malley M.A."/>
            <person name="Stajich J.E."/>
            <person name="Spatafora J.W."/>
            <person name="Visel A."/>
            <person name="Grigoriev I.V."/>
        </authorList>
    </citation>
    <scope>NUCLEOTIDE SEQUENCE [LARGE SCALE GENOMIC DNA]</scope>
    <source>
        <strain evidence="7 8">JEL800</strain>
    </source>
</reference>
<feature type="region of interest" description="Disordered" evidence="5">
    <location>
        <begin position="28"/>
        <end position="62"/>
    </location>
</feature>
<proteinExistence type="predicted"/>
<evidence type="ECO:0000256" key="6">
    <source>
        <dbReference type="SAM" id="Phobius"/>
    </source>
</evidence>
<dbReference type="PANTHER" id="PTHR28304:SF2">
    <property type="entry name" value="PEROXISOMAL MEMBRANE PROTEIN PEX29"/>
    <property type="match status" value="1"/>
</dbReference>
<dbReference type="Proteomes" id="UP000193642">
    <property type="component" value="Unassembled WGS sequence"/>
</dbReference>
<evidence type="ECO:0000256" key="1">
    <source>
        <dbReference type="ARBA" id="ARBA00004141"/>
    </source>
</evidence>
<feature type="transmembrane region" description="Helical" evidence="6">
    <location>
        <begin position="259"/>
        <end position="279"/>
    </location>
</feature>
<protein>
    <recommendedName>
        <fullName evidence="9">Peroxin domain-containing protein</fullName>
    </recommendedName>
</protein>
<dbReference type="PANTHER" id="PTHR28304">
    <property type="entry name" value="PEROXISOMAL MEMBRANE PROTEIN PEX29"/>
    <property type="match status" value="1"/>
</dbReference>
<evidence type="ECO:0000256" key="5">
    <source>
        <dbReference type="SAM" id="MobiDB-lite"/>
    </source>
</evidence>
<evidence type="ECO:0000256" key="2">
    <source>
        <dbReference type="ARBA" id="ARBA00022692"/>
    </source>
</evidence>
<dbReference type="GO" id="GO:0007031">
    <property type="term" value="P:peroxisome organization"/>
    <property type="evidence" value="ECO:0007669"/>
    <property type="project" value="TreeGrafter"/>
</dbReference>
<evidence type="ECO:0000313" key="7">
    <source>
        <dbReference type="EMBL" id="ORY50955.1"/>
    </source>
</evidence>
<gene>
    <name evidence="7" type="ORF">BCR33DRAFT_499006</name>
</gene>
<feature type="compositionally biased region" description="Low complexity" evidence="5">
    <location>
        <begin position="31"/>
        <end position="55"/>
    </location>
</feature>
<evidence type="ECO:0000256" key="4">
    <source>
        <dbReference type="ARBA" id="ARBA00023136"/>
    </source>
</evidence>
<keyword evidence="2 6" id="KW-0812">Transmembrane</keyword>
<dbReference type="EMBL" id="MCGO01000006">
    <property type="protein sequence ID" value="ORY50955.1"/>
    <property type="molecule type" value="Genomic_DNA"/>
</dbReference>
<comment type="caution">
    <text evidence="7">The sequence shown here is derived from an EMBL/GenBank/DDBJ whole genome shotgun (WGS) entry which is preliminary data.</text>
</comment>
<feature type="transmembrane region" description="Helical" evidence="6">
    <location>
        <begin position="117"/>
        <end position="140"/>
    </location>
</feature>
<organism evidence="7 8">
    <name type="scientific">Rhizoclosmatium globosum</name>
    <dbReference type="NCBI Taxonomy" id="329046"/>
    <lineage>
        <taxon>Eukaryota</taxon>
        <taxon>Fungi</taxon>
        <taxon>Fungi incertae sedis</taxon>
        <taxon>Chytridiomycota</taxon>
        <taxon>Chytridiomycota incertae sedis</taxon>
        <taxon>Chytridiomycetes</taxon>
        <taxon>Chytridiales</taxon>
        <taxon>Chytriomycetaceae</taxon>
        <taxon>Rhizoclosmatium</taxon>
    </lineage>
</organism>
<dbReference type="AlphaFoldDB" id="A0A1Y2CXA0"/>
<accession>A0A1Y2CXA0</accession>
<sequence>MDNFNQERFRWESATTFAAAKKMSNSLRAVTPTPTSCSASITSSKTSPSTISSTSGADTPVPTIRARTAKPSTTSLHMNAFPTALSGLPPKDIPQVIAKQTARTESKIQKKKSESEGLVAGATSLVTLGAGGMARMGAIVEAFELGERILMWKDASLSSIVLITFLVCCAYPIIILILPQLILSLYILYRYISKAPPLAPPPPVQSDLMTVMDILGSEKYNRYLSFVQNQMTLFCESMDSLATFHETYFTWRNPSKTSMFLKGVVVAIPVTLLGAFIVPFWLVRLVIGVCGAWVLCRETWICMMLVDVMPKYFGDEE</sequence>
<keyword evidence="8" id="KW-1185">Reference proteome</keyword>
<dbReference type="InterPro" id="IPR052816">
    <property type="entry name" value="Peroxisomal_Membrane_PEX28-32"/>
</dbReference>
<evidence type="ECO:0000313" key="8">
    <source>
        <dbReference type="Proteomes" id="UP000193642"/>
    </source>
</evidence>
<name>A0A1Y2CXA0_9FUNG</name>
<dbReference type="OrthoDB" id="10435008at2759"/>
<dbReference type="GO" id="GO:0005778">
    <property type="term" value="C:peroxisomal membrane"/>
    <property type="evidence" value="ECO:0007669"/>
    <property type="project" value="TreeGrafter"/>
</dbReference>
<keyword evidence="4 6" id="KW-0472">Membrane</keyword>
<evidence type="ECO:0008006" key="9">
    <source>
        <dbReference type="Google" id="ProtNLM"/>
    </source>
</evidence>
<comment type="subcellular location">
    <subcellularLocation>
        <location evidence="1">Membrane</location>
        <topology evidence="1">Multi-pass membrane protein</topology>
    </subcellularLocation>
</comment>
<evidence type="ECO:0000256" key="3">
    <source>
        <dbReference type="ARBA" id="ARBA00022989"/>
    </source>
</evidence>